<keyword evidence="4" id="KW-1185">Reference proteome</keyword>
<dbReference type="InterPro" id="IPR002110">
    <property type="entry name" value="Ankyrin_rpt"/>
</dbReference>
<feature type="transmembrane region" description="Helical" evidence="2">
    <location>
        <begin position="260"/>
        <end position="289"/>
    </location>
</feature>
<comment type="caution">
    <text evidence="3">The sequence shown here is derived from an EMBL/GenBank/DDBJ whole genome shotgun (WGS) entry which is preliminary data.</text>
</comment>
<protein>
    <submittedName>
        <fullName evidence="3">Uncharacterized protein</fullName>
    </submittedName>
</protein>
<evidence type="ECO:0000256" key="1">
    <source>
        <dbReference type="SAM" id="MobiDB-lite"/>
    </source>
</evidence>
<dbReference type="InterPro" id="IPR016035">
    <property type="entry name" value="Acyl_Trfase/lysoPLipase"/>
</dbReference>
<proteinExistence type="predicted"/>
<sequence length="1423" mass="155025">MLGSKKASALYGESAGVEGKKVKVEKQDSGEDELWIRLLLKRLQEDVEKALRSAHPQKPLEFLRKKALFLPGARPDELQAVKTGLHAEELAAAGRGDEEVPSLTRKWTEQWSAVEQQRAAARAEPMALPMLQRSWAKIKQAIDSRAPKRLQVIQELLVRGLDLDFTSLGRDQPSVLWLAAANNDLEVLQMCLACGADPHRDSSGVLPWCCEEDSQEAEGGDHVEDRMLLLMAMLLMMKAEMRTTMLLLKTTTKINDINTMMSVVMVMMMVLAVVITIIRISMFALALLLRIGAVPGRFPGSVHFAAATSQIGALRVLINTRAELRTRVHGLSALAIAVARDHDETWGQEPPLGQAACEALGLEEGSNILHLAALGGLDRACDLLLQRGVRFAQEQVRAVLEPQRWMLLRRLWPEGAAKSLPVHEAFKQVLDECGSDPKVVAVCAGVGALRPTSLAALMDDAEAIKLLAATDISEDPLPGASPSALMWAQWSSSQQAARVMLDAGVTLSNADLEGLRRLGRARRQSQDSKTGSDAPSAAARLLDPSDWSLLPQAVQHFASATPLSRLQDLREKMLFGISEVRPADAPAIGGLLPVPMQPPALTRVTSISAEQEEAAAKEEVAASALLDLLGPAKASIIRFLVQREIAQGEGRSGLSAIHLLALHAAATFVDVHAQCQLYMPLLKSALGALPSARGPCYRSVVQWPAATAGTLDFGAAMAALSLGAEASSMGIMFKVRRLLSAKEVSEKQVLFIGGSTSGMRVVGLFALSGPLLAAERELAAQGRSLDMARRPEVAQPAELEQQPLVMVLLDEETLLPSQGLFHRALSLDPAMSFMLGLLKLCLLAALCLGVGSETLSARVWQPSRPDFQLPESFEGSLNPGWNLESKLNFGIALAGGGMRGGALGHGVLRTLREAKLLEKARYLSVTSGSVWLGLPLYYQALDTVEEYLGQTLRPEDMTPEALIQKTGSGLRRLRHFRNYPKGHKGPPPEQLLQRELLEENETSLESMFGCPADEGWCACMVERFQPGSFHGLYSVLTAYAFLHPFELAGWGSTHCHESQLERVRAKFGSGKTIYTSKDVSRKLPFLLSQSAILEPYTGLTKEDPLVFFPLEQTPLYAGTIPGYNATDVHRSIGDVLVEPFAWGSRARSPWTNFSNGGELRMDVSRSFLNVGDLATWAGTATSYIADFQIRTWADKIPKCLVAEGEKLLPHANFWSPLALDSAKVPLAHEEAVGDAGVYDDIGHIPLLRRKVKKIAIFTSGAIHDDLCEMTYVLAAFGQPGCLQPPNPPGASNPKMKAGSLTVFDPKAFPDFWKQIQDAQRVNETAFVRGRYDVLDNEVLGIKGGWKVDILWVVVLPSKSFRASLPSQTADLLPSWFPSEFAADMTTRFEMSAASQYASWFTQRFAIPMLQQMLSDGDSQELIV</sequence>
<keyword evidence="2" id="KW-0812">Transmembrane</keyword>
<dbReference type="EMBL" id="LSRX01000010">
    <property type="protein sequence ID" value="OLQ14836.1"/>
    <property type="molecule type" value="Genomic_DNA"/>
</dbReference>
<evidence type="ECO:0000313" key="4">
    <source>
        <dbReference type="Proteomes" id="UP000186817"/>
    </source>
</evidence>
<dbReference type="InterPro" id="IPR036770">
    <property type="entry name" value="Ankyrin_rpt-contain_sf"/>
</dbReference>
<dbReference type="SMART" id="SM00248">
    <property type="entry name" value="ANK"/>
    <property type="match status" value="2"/>
</dbReference>
<keyword evidence="2" id="KW-1133">Transmembrane helix</keyword>
<organism evidence="3 4">
    <name type="scientific">Symbiodinium microadriaticum</name>
    <name type="common">Dinoflagellate</name>
    <name type="synonym">Zooxanthella microadriatica</name>
    <dbReference type="NCBI Taxonomy" id="2951"/>
    <lineage>
        <taxon>Eukaryota</taxon>
        <taxon>Sar</taxon>
        <taxon>Alveolata</taxon>
        <taxon>Dinophyceae</taxon>
        <taxon>Suessiales</taxon>
        <taxon>Symbiodiniaceae</taxon>
        <taxon>Symbiodinium</taxon>
    </lineage>
</organism>
<dbReference type="Gene3D" id="1.25.40.20">
    <property type="entry name" value="Ankyrin repeat-containing domain"/>
    <property type="match status" value="1"/>
</dbReference>
<dbReference type="Proteomes" id="UP000186817">
    <property type="component" value="Unassembled WGS sequence"/>
</dbReference>
<reference evidence="3 4" key="1">
    <citation type="submission" date="2016-02" db="EMBL/GenBank/DDBJ databases">
        <title>Genome analysis of coral dinoflagellate symbionts highlights evolutionary adaptations to a symbiotic lifestyle.</title>
        <authorList>
            <person name="Aranda M."/>
            <person name="Li Y."/>
            <person name="Liew Y.J."/>
            <person name="Baumgarten S."/>
            <person name="Simakov O."/>
            <person name="Wilson M."/>
            <person name="Piel J."/>
            <person name="Ashoor H."/>
            <person name="Bougouffa S."/>
            <person name="Bajic V.B."/>
            <person name="Ryu T."/>
            <person name="Ravasi T."/>
            <person name="Bayer T."/>
            <person name="Micklem G."/>
            <person name="Kim H."/>
            <person name="Bhak J."/>
            <person name="Lajeunesse T.C."/>
            <person name="Voolstra C.R."/>
        </authorList>
    </citation>
    <scope>NUCLEOTIDE SEQUENCE [LARGE SCALE GENOMIC DNA]</scope>
    <source>
        <strain evidence="3 4">CCMP2467</strain>
    </source>
</reference>
<dbReference type="Gene3D" id="3.40.1090.10">
    <property type="entry name" value="Cytosolic phospholipase A2 catalytic domain"/>
    <property type="match status" value="1"/>
</dbReference>
<evidence type="ECO:0000256" key="2">
    <source>
        <dbReference type="SAM" id="Phobius"/>
    </source>
</evidence>
<feature type="region of interest" description="Disordered" evidence="1">
    <location>
        <begin position="1"/>
        <end position="24"/>
    </location>
</feature>
<name>A0A1Q9F590_SYMMI</name>
<accession>A0A1Q9F590</accession>
<keyword evidence="2" id="KW-0472">Membrane</keyword>
<dbReference type="OrthoDB" id="4084751at2759"/>
<evidence type="ECO:0000313" key="3">
    <source>
        <dbReference type="EMBL" id="OLQ14836.1"/>
    </source>
</evidence>
<dbReference type="SUPFAM" id="SSF52151">
    <property type="entry name" value="FabD/lysophospholipase-like"/>
    <property type="match status" value="1"/>
</dbReference>
<dbReference type="SUPFAM" id="SSF48403">
    <property type="entry name" value="Ankyrin repeat"/>
    <property type="match status" value="1"/>
</dbReference>
<gene>
    <name evidence="3" type="ORF">AK812_SmicGene986</name>
</gene>